<dbReference type="RefSeq" id="WP_183256364.1">
    <property type="nucleotide sequence ID" value="NZ_JACHEP010000032.1"/>
</dbReference>
<organism evidence="1 2">
    <name type="scientific">Anoxybacteroides tepidamans</name>
    <dbReference type="NCBI Taxonomy" id="265948"/>
    <lineage>
        <taxon>Bacteria</taxon>
        <taxon>Bacillati</taxon>
        <taxon>Bacillota</taxon>
        <taxon>Bacilli</taxon>
        <taxon>Bacillales</taxon>
        <taxon>Anoxybacillaceae</taxon>
        <taxon>Anoxybacteroides</taxon>
    </lineage>
</organism>
<comment type="caution">
    <text evidence="1">The sequence shown here is derived from an EMBL/GenBank/DDBJ whole genome shotgun (WGS) entry which is preliminary data.</text>
</comment>
<evidence type="ECO:0000313" key="1">
    <source>
        <dbReference type="EMBL" id="MBB5326203.1"/>
    </source>
</evidence>
<name>A0A7W8MWR4_9BACL</name>
<protein>
    <submittedName>
        <fullName evidence="1">Uncharacterized protein</fullName>
    </submittedName>
</protein>
<dbReference type="EMBL" id="JACHEP010000032">
    <property type="protein sequence ID" value="MBB5326203.1"/>
    <property type="molecule type" value="Genomic_DNA"/>
</dbReference>
<sequence length="179" mass="21431">MKRRITLSGENKNLEDIIDFYHLCKRALLVYKERIEKGLEISEEWIGLTPTELQQYFQDNLKELENLICLDLLVAVEAKLRIDYLSRVYNRKKDSLSRIFRAIYKERGEHASLEHDILENWKQQYPKAKSYISDYKSTLQFRHWLAHGRYWTPKLGRKYDLPTVYTVCLNLIDCLGLEQ</sequence>
<keyword evidence="2" id="KW-1185">Reference proteome</keyword>
<accession>A0A7W8MWR4</accession>
<reference evidence="1 2" key="1">
    <citation type="submission" date="2020-08" db="EMBL/GenBank/DDBJ databases">
        <title>Genomic Encyclopedia of Type Strains, Phase IV (KMG-IV): sequencing the most valuable type-strain genomes for metagenomic binning, comparative biology and taxonomic classification.</title>
        <authorList>
            <person name="Goeker M."/>
        </authorList>
    </citation>
    <scope>NUCLEOTIDE SEQUENCE [LARGE SCALE GENOMIC DNA]</scope>
    <source>
        <strain evidence="1 2">DSM 16325</strain>
    </source>
</reference>
<evidence type="ECO:0000313" key="2">
    <source>
        <dbReference type="Proteomes" id="UP000520011"/>
    </source>
</evidence>
<gene>
    <name evidence="1" type="ORF">HNQ34_003322</name>
</gene>
<proteinExistence type="predicted"/>
<dbReference type="AlphaFoldDB" id="A0A7W8MWR4"/>
<dbReference type="Proteomes" id="UP000520011">
    <property type="component" value="Unassembled WGS sequence"/>
</dbReference>